<dbReference type="Pfam" id="PF03176">
    <property type="entry name" value="MMPL"/>
    <property type="match status" value="2"/>
</dbReference>
<dbReference type="EMBL" id="BMOK01000007">
    <property type="protein sequence ID" value="GGL55155.1"/>
    <property type="molecule type" value="Genomic_DNA"/>
</dbReference>
<proteinExistence type="inferred from homology"/>
<feature type="transmembrane region" description="Helical" evidence="7">
    <location>
        <begin position="235"/>
        <end position="257"/>
    </location>
</feature>
<keyword evidence="10" id="KW-1185">Reference proteome</keyword>
<evidence type="ECO:0000259" key="8">
    <source>
        <dbReference type="Pfam" id="PF03176"/>
    </source>
</evidence>
<evidence type="ECO:0000256" key="3">
    <source>
        <dbReference type="ARBA" id="ARBA00022475"/>
    </source>
</evidence>
<feature type="transmembrane region" description="Helical" evidence="7">
    <location>
        <begin position="1023"/>
        <end position="1043"/>
    </location>
</feature>
<keyword evidence="5 7" id="KW-1133">Transmembrane helix</keyword>
<evidence type="ECO:0000256" key="7">
    <source>
        <dbReference type="SAM" id="Phobius"/>
    </source>
</evidence>
<accession>A0A917W2S0</accession>
<dbReference type="Gene3D" id="1.10.287.950">
    <property type="entry name" value="Methyl-accepting chemotaxis protein"/>
    <property type="match status" value="2"/>
</dbReference>
<name>A0A917W2S0_9BACL</name>
<keyword evidence="4 7" id="KW-0812">Transmembrane</keyword>
<evidence type="ECO:0000313" key="10">
    <source>
        <dbReference type="Proteomes" id="UP000654670"/>
    </source>
</evidence>
<reference evidence="9" key="2">
    <citation type="submission" date="2020-09" db="EMBL/GenBank/DDBJ databases">
        <authorList>
            <person name="Sun Q."/>
            <person name="Ohkuma M."/>
        </authorList>
    </citation>
    <scope>NUCLEOTIDE SEQUENCE</scope>
    <source>
        <strain evidence="9">JCM 15325</strain>
    </source>
</reference>
<dbReference type="GO" id="GO:0005886">
    <property type="term" value="C:plasma membrane"/>
    <property type="evidence" value="ECO:0007669"/>
    <property type="project" value="UniProtKB-SubCell"/>
</dbReference>
<feature type="domain" description="Membrane transport protein MMPL" evidence="8">
    <location>
        <begin position="46"/>
        <end position="363"/>
    </location>
</feature>
<protein>
    <submittedName>
        <fullName evidence="9">Transporter</fullName>
    </submittedName>
</protein>
<comment type="caution">
    <text evidence="9">The sequence shown here is derived from an EMBL/GenBank/DDBJ whole genome shotgun (WGS) entry which is preliminary data.</text>
</comment>
<feature type="transmembrane region" description="Helical" evidence="7">
    <location>
        <begin position="954"/>
        <end position="975"/>
    </location>
</feature>
<feature type="transmembrane region" description="Helical" evidence="7">
    <location>
        <begin position="6"/>
        <end position="26"/>
    </location>
</feature>
<dbReference type="RefSeq" id="WP_188802880.1">
    <property type="nucleotide sequence ID" value="NZ_BMOK01000007.1"/>
</dbReference>
<evidence type="ECO:0000256" key="4">
    <source>
        <dbReference type="ARBA" id="ARBA00022692"/>
    </source>
</evidence>
<dbReference type="Gene3D" id="1.20.1640.10">
    <property type="entry name" value="Multidrug efflux transporter AcrB transmembrane domain"/>
    <property type="match status" value="2"/>
</dbReference>
<organism evidence="9 10">
    <name type="scientific">Sporolactobacillus putidus</name>
    <dbReference type="NCBI Taxonomy" id="492735"/>
    <lineage>
        <taxon>Bacteria</taxon>
        <taxon>Bacillati</taxon>
        <taxon>Bacillota</taxon>
        <taxon>Bacilli</taxon>
        <taxon>Bacillales</taxon>
        <taxon>Sporolactobacillaceae</taxon>
        <taxon>Sporolactobacillus</taxon>
    </lineage>
</organism>
<sequence length="1080" mass="116955">MKKMITLRWVLLIVWLATLIVLLITAPNMNQLVRDKGSYALPSDYSSSIAATLQKKLQAANGGTTYMAVFHSDTGLTAENMKAIKNTLQRIKNEKAKLHIISVTDSFDNAGLKSTLLSKNKKSLMAAFQIEKNKSLTTREVRSAIDGEVKTNGVTTYLTGEALINDDMSTAAEEGLKKTEGITVAFILIVLLLVFRSVVAPFVPLVAVGISYVVAQSVVSFLVKYFNFPISNFTQIFMVAIMFGIGTDYCILLLSRFKEELANGRDKVQATLNTYKTAGLTVLHSGIPVLIAFLALAFVQFSLYRSAVAVGVGVVFLMMALFTILPLFTVGLGNKLFWPLNRNMKQSKSRIWAWAGNLSFTKPVLALLIVGLFTVPPIIFYHGQLSFNSPQEIPDKYPSKTGFNMISRDFGAGNISPATIYFKNDENMCSPEYVALFERISNELSKNGNVDKVLSVSRPLGSRLNDIYVKNQSQTVHKGLASASGGIGQIQDNLKNTSDQISASQPSLNAARSNIDKLQAGTLQTKNGIGTLQNALAQISGGIKSGASGTSQIRTNIQIAETQLAQLQSGQTQLQNGYGQVAANLQKIADQLHALSAASGQPAPIDTAKLTAAFAHIQNDLLAYIKANPNVTNDPKFVQLTSDLKQLPGVTQNLMQSIQAEIDRQTKTAQAQLNALNAGIQQLADAMNQLNSQSLQVADGLSQFQSGLSQIGTGLSQLETGLNQAAAGQDQVIAQTPQLSGALAQIASGQSQIQSGFGQVQSQMASLSSGLSKGAAGARQIRNGIDSANSFINNWTEVSYDDSGIYVPQDIFSNPDFKKSLDQYISKDGKVASISIISKDDPYSNQGISHFQSLVKQLPDLLKGTKLENAQIGIGGVASSNSDIQKMANSDYQRAVSFVLIGVFIALVVVLRSLTMPVYLMASLLLTYFAALDLSGLIFTKIFSYSGLTWTTPFFGFIVLIALGIDYSIFVMTRFNEYARLAIKERMLLTLWHMGGVIFSAVIILGGTFAAMLPSGMLSLVEIAVTVIIGLLLYAVIVIPLFVPVMVKLFGRGNWWPFISRKTDRMWASAKPEEHRISAK</sequence>
<reference evidence="9" key="1">
    <citation type="journal article" date="2014" name="Int. J. Syst. Evol. Microbiol.">
        <title>Complete genome sequence of Corynebacterium casei LMG S-19264T (=DSM 44701T), isolated from a smear-ripened cheese.</title>
        <authorList>
            <consortium name="US DOE Joint Genome Institute (JGI-PGF)"/>
            <person name="Walter F."/>
            <person name="Albersmeier A."/>
            <person name="Kalinowski J."/>
            <person name="Ruckert C."/>
        </authorList>
    </citation>
    <scope>NUCLEOTIDE SEQUENCE</scope>
    <source>
        <strain evidence="9">JCM 15325</strain>
    </source>
</reference>
<feature type="transmembrane region" description="Helical" evidence="7">
    <location>
        <begin position="918"/>
        <end position="942"/>
    </location>
</feature>
<comment type="similarity">
    <text evidence="2">Belongs to the resistance-nodulation-cell division (RND) (TC 2.A.6) family. MmpL subfamily.</text>
</comment>
<dbReference type="PANTHER" id="PTHR33406">
    <property type="entry name" value="MEMBRANE PROTEIN MJ1562-RELATED"/>
    <property type="match status" value="1"/>
</dbReference>
<dbReference type="NCBIfam" id="TIGR03057">
    <property type="entry name" value="xxxLxxG_by_4"/>
    <property type="match status" value="1"/>
</dbReference>
<evidence type="ECO:0000256" key="6">
    <source>
        <dbReference type="ARBA" id="ARBA00023136"/>
    </source>
</evidence>
<dbReference type="InterPro" id="IPR004869">
    <property type="entry name" value="MMPL_dom"/>
</dbReference>
<evidence type="ECO:0000256" key="5">
    <source>
        <dbReference type="ARBA" id="ARBA00022989"/>
    </source>
</evidence>
<feature type="transmembrane region" description="Helical" evidence="7">
    <location>
        <begin position="278"/>
        <end position="301"/>
    </location>
</feature>
<comment type="subcellular location">
    <subcellularLocation>
        <location evidence="1">Cell membrane</location>
        <topology evidence="1">Multi-pass membrane protein</topology>
    </subcellularLocation>
</comment>
<evidence type="ECO:0000256" key="2">
    <source>
        <dbReference type="ARBA" id="ARBA00010157"/>
    </source>
</evidence>
<dbReference type="AlphaFoldDB" id="A0A917W2S0"/>
<feature type="transmembrane region" description="Helical" evidence="7">
    <location>
        <begin position="351"/>
        <end position="375"/>
    </location>
</feature>
<dbReference type="InterPro" id="IPR023908">
    <property type="entry name" value="xxxLxxG_rpt"/>
</dbReference>
<keyword evidence="6 7" id="KW-0472">Membrane</keyword>
<dbReference type="PANTHER" id="PTHR33406:SF6">
    <property type="entry name" value="MEMBRANE PROTEIN YDGH-RELATED"/>
    <property type="match status" value="1"/>
</dbReference>
<keyword evidence="3" id="KW-1003">Cell membrane</keyword>
<dbReference type="InterPro" id="IPR050545">
    <property type="entry name" value="Mycobact_MmpL"/>
</dbReference>
<evidence type="ECO:0000256" key="1">
    <source>
        <dbReference type="ARBA" id="ARBA00004651"/>
    </source>
</evidence>
<dbReference type="Proteomes" id="UP000654670">
    <property type="component" value="Unassembled WGS sequence"/>
</dbReference>
<gene>
    <name evidence="9" type="ORF">GCM10007968_19070</name>
</gene>
<feature type="domain" description="Membrane transport protein MMPL" evidence="8">
    <location>
        <begin position="740"/>
        <end position="1066"/>
    </location>
</feature>
<feature type="transmembrane region" description="Helical" evidence="7">
    <location>
        <begin position="184"/>
        <end position="215"/>
    </location>
</feature>
<feature type="transmembrane region" description="Helical" evidence="7">
    <location>
        <begin position="892"/>
        <end position="911"/>
    </location>
</feature>
<feature type="transmembrane region" description="Helical" evidence="7">
    <location>
        <begin position="987"/>
        <end position="1011"/>
    </location>
</feature>
<dbReference type="SUPFAM" id="SSF82866">
    <property type="entry name" value="Multidrug efflux transporter AcrB transmembrane domain"/>
    <property type="match status" value="2"/>
</dbReference>
<feature type="transmembrane region" description="Helical" evidence="7">
    <location>
        <begin position="307"/>
        <end position="330"/>
    </location>
</feature>
<evidence type="ECO:0000313" key="9">
    <source>
        <dbReference type="EMBL" id="GGL55155.1"/>
    </source>
</evidence>